<accession>A0A2G8L4U5</accession>
<dbReference type="SUPFAM" id="SSF53720">
    <property type="entry name" value="ALDH-like"/>
    <property type="match status" value="1"/>
</dbReference>
<comment type="caution">
    <text evidence="4">The sequence shown here is derived from an EMBL/GenBank/DDBJ whole genome shotgun (WGS) entry which is preliminary data.</text>
</comment>
<dbReference type="PANTHER" id="PTHR43353">
    <property type="entry name" value="SUCCINATE-SEMIALDEHYDE DEHYDROGENASE, MITOCHONDRIAL"/>
    <property type="match status" value="1"/>
</dbReference>
<dbReference type="InterPro" id="IPR016161">
    <property type="entry name" value="Ald_DH/histidinol_DH"/>
</dbReference>
<evidence type="ECO:0000259" key="3">
    <source>
        <dbReference type="Pfam" id="PF00171"/>
    </source>
</evidence>
<dbReference type="GO" id="GO:0009450">
    <property type="term" value="P:gamma-aminobutyric acid catabolic process"/>
    <property type="evidence" value="ECO:0007669"/>
    <property type="project" value="TreeGrafter"/>
</dbReference>
<dbReference type="GO" id="GO:0005739">
    <property type="term" value="C:mitochondrion"/>
    <property type="evidence" value="ECO:0007669"/>
    <property type="project" value="TreeGrafter"/>
</dbReference>
<evidence type="ECO:0000256" key="2">
    <source>
        <dbReference type="ARBA" id="ARBA00023002"/>
    </source>
</evidence>
<proteinExistence type="inferred from homology"/>
<dbReference type="Proteomes" id="UP000230750">
    <property type="component" value="Unassembled WGS sequence"/>
</dbReference>
<organism evidence="4 5">
    <name type="scientific">Stichopus japonicus</name>
    <name type="common">Sea cucumber</name>
    <dbReference type="NCBI Taxonomy" id="307972"/>
    <lineage>
        <taxon>Eukaryota</taxon>
        <taxon>Metazoa</taxon>
        <taxon>Echinodermata</taxon>
        <taxon>Eleutherozoa</taxon>
        <taxon>Echinozoa</taxon>
        <taxon>Holothuroidea</taxon>
        <taxon>Aspidochirotacea</taxon>
        <taxon>Aspidochirotida</taxon>
        <taxon>Stichopodidae</taxon>
        <taxon>Apostichopus</taxon>
    </lineage>
</organism>
<evidence type="ECO:0000313" key="5">
    <source>
        <dbReference type="Proteomes" id="UP000230750"/>
    </source>
</evidence>
<dbReference type="AlphaFoldDB" id="A0A2G8L4U5"/>
<dbReference type="InterPro" id="IPR050740">
    <property type="entry name" value="Aldehyde_DH_Superfamily"/>
</dbReference>
<evidence type="ECO:0000313" key="4">
    <source>
        <dbReference type="EMBL" id="PIK55258.1"/>
    </source>
</evidence>
<reference evidence="4 5" key="1">
    <citation type="journal article" date="2017" name="PLoS Biol.">
        <title>The sea cucumber genome provides insights into morphological evolution and visceral regeneration.</title>
        <authorList>
            <person name="Zhang X."/>
            <person name="Sun L."/>
            <person name="Yuan J."/>
            <person name="Sun Y."/>
            <person name="Gao Y."/>
            <person name="Zhang L."/>
            <person name="Li S."/>
            <person name="Dai H."/>
            <person name="Hamel J.F."/>
            <person name="Liu C."/>
            <person name="Yu Y."/>
            <person name="Liu S."/>
            <person name="Lin W."/>
            <person name="Guo K."/>
            <person name="Jin S."/>
            <person name="Xu P."/>
            <person name="Storey K.B."/>
            <person name="Huan P."/>
            <person name="Zhang T."/>
            <person name="Zhou Y."/>
            <person name="Zhang J."/>
            <person name="Lin C."/>
            <person name="Li X."/>
            <person name="Xing L."/>
            <person name="Huo D."/>
            <person name="Sun M."/>
            <person name="Wang L."/>
            <person name="Mercier A."/>
            <person name="Li F."/>
            <person name="Yang H."/>
            <person name="Xiang J."/>
        </authorList>
    </citation>
    <scope>NUCLEOTIDE SEQUENCE [LARGE SCALE GENOMIC DNA]</scope>
    <source>
        <strain evidence="4">Shaxun</strain>
        <tissue evidence="4">Muscle</tissue>
    </source>
</reference>
<feature type="domain" description="Aldehyde dehydrogenase" evidence="3">
    <location>
        <begin position="21"/>
        <end position="263"/>
    </location>
</feature>
<dbReference type="EMBL" id="MRZV01000222">
    <property type="protein sequence ID" value="PIK55258.1"/>
    <property type="molecule type" value="Genomic_DNA"/>
</dbReference>
<dbReference type="InterPro" id="IPR016162">
    <property type="entry name" value="Ald_DH_N"/>
</dbReference>
<dbReference type="InterPro" id="IPR015590">
    <property type="entry name" value="Aldehyde_DH_dom"/>
</dbReference>
<protein>
    <submittedName>
        <fullName evidence="4">Putative succinate-semialdehyde dehydrogenase, mitochondrial</fullName>
    </submittedName>
</protein>
<dbReference type="FunFam" id="3.40.605.10:FF:000005">
    <property type="entry name" value="Succinate-semialdehyde dehydrogenase I"/>
    <property type="match status" value="1"/>
</dbReference>
<dbReference type="PANTHER" id="PTHR43353:SF5">
    <property type="entry name" value="SUCCINATE-SEMIALDEHYDE DEHYDROGENASE, MITOCHONDRIAL"/>
    <property type="match status" value="1"/>
</dbReference>
<evidence type="ECO:0000256" key="1">
    <source>
        <dbReference type="ARBA" id="ARBA00009986"/>
    </source>
</evidence>
<sequence length="278" mass="29562">MEKYGIPQSLLPGKAYINGTWVSEKAGKTFKVLNPATGELLGEVPDLGAAETEEAIGVAYKTFQTWKETTAKERAKILRKWSELLMANQEHLAKILTLENGKPLTEGKGEIGFSASFFDWYAEEARRTYGDVVPTPAQNKRLVVIRQPVGVAGLITPWNFPAGMIARKVAAALAAGCTTVLKPAEDTPLSALAMAQLAEEAGVPAGVFNVIPCSRPNAASVGKALCESPLVAKISFTGSSATGKLILKQAASTVKKVSMELGATLRLSSSTQQMLTLQ</sequence>
<gene>
    <name evidence="4" type="ORF">BSL78_07854</name>
</gene>
<dbReference type="Gene3D" id="3.40.605.10">
    <property type="entry name" value="Aldehyde Dehydrogenase, Chain A, domain 1"/>
    <property type="match status" value="1"/>
</dbReference>
<comment type="similarity">
    <text evidence="1">Belongs to the aldehyde dehydrogenase family.</text>
</comment>
<dbReference type="Pfam" id="PF00171">
    <property type="entry name" value="Aldedh"/>
    <property type="match status" value="1"/>
</dbReference>
<dbReference type="OrthoDB" id="310895at2759"/>
<name>A0A2G8L4U5_STIJA</name>
<keyword evidence="5" id="KW-1185">Reference proteome</keyword>
<dbReference type="GO" id="GO:0004777">
    <property type="term" value="F:succinate-semialdehyde dehydrogenase (NAD+) activity"/>
    <property type="evidence" value="ECO:0007669"/>
    <property type="project" value="TreeGrafter"/>
</dbReference>
<dbReference type="STRING" id="307972.A0A2G8L4U5"/>
<keyword evidence="2" id="KW-0560">Oxidoreductase</keyword>